<dbReference type="STRING" id="153721.MYP_4320"/>
<feature type="site" description="Participates in a stacking interaction with the thymidine ring of dTDP-4-oxo-6-deoxyglucose" evidence="6">
    <location>
        <position position="145"/>
    </location>
</feature>
<keyword evidence="7" id="KW-0413">Isomerase</keyword>
<dbReference type="PANTHER" id="PTHR21047:SF2">
    <property type="entry name" value="THYMIDINE DIPHOSPHO-4-KETO-RHAMNOSE 3,5-EPIMERASE"/>
    <property type="match status" value="1"/>
</dbReference>
<comment type="caution">
    <text evidence="8">The sequence shown here is derived from an EMBL/GenBank/DDBJ whole genome shotgun (WGS) entry which is preliminary data.</text>
</comment>
<dbReference type="SUPFAM" id="SSF51182">
    <property type="entry name" value="RmlC-like cupins"/>
    <property type="match status" value="1"/>
</dbReference>
<comment type="similarity">
    <text evidence="7">Belongs to the dTDP-4-dehydrorhamnose 3,5-epimerase family.</text>
</comment>
<dbReference type="UniPathway" id="UPA00124"/>
<dbReference type="PANTHER" id="PTHR21047">
    <property type="entry name" value="DTDP-6-DEOXY-D-GLUCOSE-3,5 EPIMERASE"/>
    <property type="match status" value="1"/>
</dbReference>
<sequence>MKIFTKFDHMHFRESYIKDLFEITPRVFKDDRGFFFESYNSKVFKDNGLDLTFVQDNQSYSIPGVVRGLHFQNAPYAQGKLVRVIKGKVLDVAVDLRKDSPTFGKYDTFILDAEKCNMVYVPEGFAHGFSALEESIVFYKCTNLYHKESESGIVWNDPTLNIDWMVKNPLVSDKDQILKPLKELFSLSSL</sequence>
<dbReference type="GO" id="GO:0000271">
    <property type="term" value="P:polysaccharide biosynthetic process"/>
    <property type="evidence" value="ECO:0007669"/>
    <property type="project" value="TreeGrafter"/>
</dbReference>
<dbReference type="Proteomes" id="UP000030185">
    <property type="component" value="Unassembled WGS sequence"/>
</dbReference>
<evidence type="ECO:0000313" key="9">
    <source>
        <dbReference type="Proteomes" id="UP000030185"/>
    </source>
</evidence>
<evidence type="ECO:0000313" key="8">
    <source>
        <dbReference type="EMBL" id="GAL87090.1"/>
    </source>
</evidence>
<evidence type="ECO:0000256" key="7">
    <source>
        <dbReference type="RuleBase" id="RU364069"/>
    </source>
</evidence>
<evidence type="ECO:0000256" key="1">
    <source>
        <dbReference type="ARBA" id="ARBA00001298"/>
    </source>
</evidence>
<feature type="active site" description="Proton donor" evidence="5">
    <location>
        <position position="139"/>
    </location>
</feature>
<name>A0A098LJF2_9BACT</name>
<evidence type="ECO:0000256" key="4">
    <source>
        <dbReference type="ARBA" id="ARBA00019595"/>
    </source>
</evidence>
<dbReference type="NCBIfam" id="TIGR01221">
    <property type="entry name" value="rmlC"/>
    <property type="match status" value="1"/>
</dbReference>
<dbReference type="eggNOG" id="COG1898">
    <property type="taxonomic scope" value="Bacteria"/>
</dbReference>
<organism evidence="8 9">
    <name type="scientific">Sporocytophaga myxococcoides</name>
    <dbReference type="NCBI Taxonomy" id="153721"/>
    <lineage>
        <taxon>Bacteria</taxon>
        <taxon>Pseudomonadati</taxon>
        <taxon>Bacteroidota</taxon>
        <taxon>Cytophagia</taxon>
        <taxon>Cytophagales</taxon>
        <taxon>Cytophagaceae</taxon>
        <taxon>Sporocytophaga</taxon>
    </lineage>
</organism>
<dbReference type="Gene3D" id="2.60.120.10">
    <property type="entry name" value="Jelly Rolls"/>
    <property type="match status" value="1"/>
</dbReference>
<evidence type="ECO:0000256" key="6">
    <source>
        <dbReference type="PIRSR" id="PIRSR600888-3"/>
    </source>
</evidence>
<protein>
    <recommendedName>
        <fullName evidence="4 7">dTDP-4-dehydrorhamnose 3,5-epimerase</fullName>
        <ecNumber evidence="3 7">5.1.3.13</ecNumber>
    </recommendedName>
    <alternativeName>
        <fullName evidence="7">Thymidine diphospho-4-keto-rhamnose 3,5-epimerase</fullName>
    </alternativeName>
</protein>
<reference evidence="8 9" key="1">
    <citation type="submission" date="2014-09" db="EMBL/GenBank/DDBJ databases">
        <title>Sporocytophaga myxococcoides PG-01 genome sequencing.</title>
        <authorList>
            <person name="Liu L."/>
            <person name="Gao P.J."/>
            <person name="Chen G.J."/>
            <person name="Wang L.S."/>
        </authorList>
    </citation>
    <scope>NUCLEOTIDE SEQUENCE [LARGE SCALE GENOMIC DNA]</scope>
    <source>
        <strain evidence="8 9">PG-01</strain>
    </source>
</reference>
<evidence type="ECO:0000256" key="3">
    <source>
        <dbReference type="ARBA" id="ARBA00012098"/>
    </source>
</evidence>
<keyword evidence="9" id="KW-1185">Reference proteome</keyword>
<dbReference type="EC" id="5.1.3.13" evidence="3 7"/>
<dbReference type="GO" id="GO:0019305">
    <property type="term" value="P:dTDP-rhamnose biosynthetic process"/>
    <property type="evidence" value="ECO:0007669"/>
    <property type="project" value="UniProtKB-UniRule"/>
</dbReference>
<accession>A0A098LJF2</accession>
<dbReference type="AlphaFoldDB" id="A0A098LJF2"/>
<evidence type="ECO:0000256" key="5">
    <source>
        <dbReference type="PIRSR" id="PIRSR600888-1"/>
    </source>
</evidence>
<comment type="pathway">
    <text evidence="7">Carbohydrate biosynthesis; dTDP-L-rhamnose biosynthesis.</text>
</comment>
<gene>
    <name evidence="8" type="ORF">MYP_4320</name>
</gene>
<feature type="active site" description="Proton acceptor" evidence="5">
    <location>
        <position position="70"/>
    </location>
</feature>
<dbReference type="InterPro" id="IPR011051">
    <property type="entry name" value="RmlC_Cupin_sf"/>
</dbReference>
<dbReference type="GO" id="GO:0005829">
    <property type="term" value="C:cytosol"/>
    <property type="evidence" value="ECO:0007669"/>
    <property type="project" value="TreeGrafter"/>
</dbReference>
<dbReference type="InterPro" id="IPR000888">
    <property type="entry name" value="RmlC-like"/>
</dbReference>
<dbReference type="GO" id="GO:0008830">
    <property type="term" value="F:dTDP-4-dehydrorhamnose 3,5-epimerase activity"/>
    <property type="evidence" value="ECO:0007669"/>
    <property type="project" value="UniProtKB-UniRule"/>
</dbReference>
<comment type="subunit">
    <text evidence="7">Homodimer.</text>
</comment>
<dbReference type="CDD" id="cd00438">
    <property type="entry name" value="cupin_RmlC"/>
    <property type="match status" value="1"/>
</dbReference>
<dbReference type="Pfam" id="PF00908">
    <property type="entry name" value="dTDP_sugar_isom"/>
    <property type="match status" value="1"/>
</dbReference>
<comment type="function">
    <text evidence="2 7">Catalyzes the epimerization of the C3' and C5'positions of dTDP-6-deoxy-D-xylo-4-hexulose, forming dTDP-6-deoxy-L-lyxo-4-hexulose.</text>
</comment>
<evidence type="ECO:0000256" key="2">
    <source>
        <dbReference type="ARBA" id="ARBA00001997"/>
    </source>
</evidence>
<proteinExistence type="inferred from homology"/>
<comment type="catalytic activity">
    <reaction evidence="1 7">
        <text>dTDP-4-dehydro-6-deoxy-alpha-D-glucose = dTDP-4-dehydro-beta-L-rhamnose</text>
        <dbReference type="Rhea" id="RHEA:16969"/>
        <dbReference type="ChEBI" id="CHEBI:57649"/>
        <dbReference type="ChEBI" id="CHEBI:62830"/>
        <dbReference type="EC" id="5.1.3.13"/>
    </reaction>
</comment>
<dbReference type="InterPro" id="IPR014710">
    <property type="entry name" value="RmlC-like_jellyroll"/>
</dbReference>
<dbReference type="EMBL" id="BBLT01000011">
    <property type="protein sequence ID" value="GAL87090.1"/>
    <property type="molecule type" value="Genomic_DNA"/>
</dbReference>